<name>X8DD81_MYCXE</name>
<comment type="caution">
    <text evidence="1">The sequence shown here is derived from an EMBL/GenBank/DDBJ whole genome shotgun (WGS) entry which is preliminary data.</text>
</comment>
<gene>
    <name evidence="1" type="ORF">I553_8206</name>
</gene>
<dbReference type="EMBL" id="JAOB01000026">
    <property type="protein sequence ID" value="EUA65698.1"/>
    <property type="molecule type" value="Genomic_DNA"/>
</dbReference>
<proteinExistence type="predicted"/>
<accession>X8DD81</accession>
<evidence type="ECO:0000313" key="1">
    <source>
        <dbReference type="EMBL" id="EUA65698.1"/>
    </source>
</evidence>
<organism evidence="1">
    <name type="scientific">Mycobacterium xenopi 4042</name>
    <dbReference type="NCBI Taxonomy" id="1299334"/>
    <lineage>
        <taxon>Bacteria</taxon>
        <taxon>Bacillati</taxon>
        <taxon>Actinomycetota</taxon>
        <taxon>Actinomycetes</taxon>
        <taxon>Mycobacteriales</taxon>
        <taxon>Mycobacteriaceae</taxon>
        <taxon>Mycobacterium</taxon>
    </lineage>
</organism>
<reference evidence="1" key="1">
    <citation type="submission" date="2014-01" db="EMBL/GenBank/DDBJ databases">
        <authorList>
            <person name="Brown-Elliot B."/>
            <person name="Wallace R."/>
            <person name="Lenaerts A."/>
            <person name="Ordway D."/>
            <person name="DeGroote M.A."/>
            <person name="Parker T."/>
            <person name="Sizemore C."/>
            <person name="Tallon L.J."/>
            <person name="Sadzewicz L.K."/>
            <person name="Sengamalay N."/>
            <person name="Fraser C.M."/>
            <person name="Hine E."/>
            <person name="Shefchek K.A."/>
            <person name="Das S.P."/>
            <person name="Tettelin H."/>
        </authorList>
    </citation>
    <scope>NUCLEOTIDE SEQUENCE [LARGE SCALE GENOMIC DNA]</scope>
    <source>
        <strain evidence="1">4042</strain>
    </source>
</reference>
<sequence length="68" mass="7487">MRSCPTVNRPAPAAMTNRLAHRMAAVDVTRPRADRPTNGACRRTASATARSNAARVEIINYKASYLRM</sequence>
<dbReference type="AlphaFoldDB" id="X8DD81"/>
<protein>
    <submittedName>
        <fullName evidence="1">Uncharacterized protein</fullName>
    </submittedName>
</protein>